<dbReference type="Proteomes" id="UP001158297">
    <property type="component" value="Unassembled WGS sequence"/>
</dbReference>
<dbReference type="EMBL" id="JAODZU010000024">
    <property type="protein sequence ID" value="MDH0364666.1"/>
    <property type="molecule type" value="Genomic_DNA"/>
</dbReference>
<proteinExistence type="predicted"/>
<accession>A0AA42L8K3</accession>
<reference evidence="1" key="1">
    <citation type="submission" date="2022-09" db="EMBL/GenBank/DDBJ databases">
        <title>Intensive care unit water sources are persistently colonized with multi-drug resistant bacteria and are the site of extensive horizontal gene transfer of antibiotic resistance genes.</title>
        <authorList>
            <person name="Diorio-Toth L."/>
        </authorList>
    </citation>
    <scope>NUCLEOTIDE SEQUENCE</scope>
    <source>
        <strain evidence="1">GD04130</strain>
    </source>
</reference>
<evidence type="ECO:0000313" key="1">
    <source>
        <dbReference type="EMBL" id="MDH0364666.1"/>
    </source>
</evidence>
<gene>
    <name evidence="1" type="ORF">N7330_16625</name>
</gene>
<sequence>MSKKPEARPTDERHMLALQCTWDISELAQAVTRMADEAAADGDVAAEALLRCYGVRIATLNSQVMSYLDNETQVTAEHMHKAIFGRMKQFEVAEA</sequence>
<comment type="caution">
    <text evidence="1">The sequence shown here is derived from an EMBL/GenBank/DDBJ whole genome shotgun (WGS) entry which is preliminary data.</text>
</comment>
<name>A0AA42L8K3_9BURK</name>
<protein>
    <submittedName>
        <fullName evidence="1">Uncharacterized protein</fullName>
    </submittedName>
</protein>
<evidence type="ECO:0000313" key="2">
    <source>
        <dbReference type="Proteomes" id="UP001158297"/>
    </source>
</evidence>
<organism evidence="1 2">
    <name type="scientific">Comamonas aquatica</name>
    <dbReference type="NCBI Taxonomy" id="225991"/>
    <lineage>
        <taxon>Bacteria</taxon>
        <taxon>Pseudomonadati</taxon>
        <taxon>Pseudomonadota</taxon>
        <taxon>Betaproteobacteria</taxon>
        <taxon>Burkholderiales</taxon>
        <taxon>Comamonadaceae</taxon>
        <taxon>Comamonas</taxon>
    </lineage>
</organism>
<dbReference type="RefSeq" id="WP_279860558.1">
    <property type="nucleotide sequence ID" value="NZ_JAODZU010000024.1"/>
</dbReference>
<dbReference type="AlphaFoldDB" id="A0AA42L8K3"/>